<evidence type="ECO:0000313" key="3">
    <source>
        <dbReference type="Proteomes" id="UP000247586"/>
    </source>
</evidence>
<dbReference type="EMBL" id="CP029287">
    <property type="protein sequence ID" value="AWR98386.1"/>
    <property type="molecule type" value="Genomic_DNA"/>
</dbReference>
<dbReference type="KEGG" id="mhk:DFR87_00180"/>
<organism evidence="2 3">
    <name type="scientific">Metallosphaera hakonensis JCM 8857 = DSM 7519</name>
    <dbReference type="NCBI Taxonomy" id="1293036"/>
    <lineage>
        <taxon>Archaea</taxon>
        <taxon>Thermoproteota</taxon>
        <taxon>Thermoprotei</taxon>
        <taxon>Sulfolobales</taxon>
        <taxon>Sulfolobaceae</taxon>
        <taxon>Metallosphaera</taxon>
    </lineage>
</organism>
<name>A0A2U9IQX6_9CREN</name>
<keyword evidence="1" id="KW-1133">Transmembrane helix</keyword>
<dbReference type="GeneID" id="36833712"/>
<accession>A0A2U9IQX6</accession>
<reference evidence="3" key="3">
    <citation type="submission" date="2020-03" db="EMBL/GenBank/DDBJ databases">
        <title>Sequencing and Assembly of Multiple Reported Metal-Biooxidizing Members of the Extremely Thermoacidophilic Archaeal Family Sulfolobaceae.</title>
        <authorList>
            <person name="Counts J.A."/>
            <person name="Kelly R.M."/>
        </authorList>
    </citation>
    <scope>NUCLEOTIDE SEQUENCE [LARGE SCALE GENOMIC DNA]</scope>
    <source>
        <strain evidence="3">HO1-1</strain>
    </source>
</reference>
<evidence type="ECO:0000256" key="1">
    <source>
        <dbReference type="SAM" id="Phobius"/>
    </source>
</evidence>
<feature type="transmembrane region" description="Helical" evidence="1">
    <location>
        <begin position="9"/>
        <end position="31"/>
    </location>
</feature>
<gene>
    <name evidence="2" type="ORF">DFR87_00180</name>
</gene>
<dbReference type="RefSeq" id="WP_054836997.1">
    <property type="nucleotide sequence ID" value="NZ_BBBA01000019.1"/>
</dbReference>
<keyword evidence="1" id="KW-0812">Transmembrane</keyword>
<dbReference type="Proteomes" id="UP000247586">
    <property type="component" value="Chromosome"/>
</dbReference>
<sequence length="183" mass="19407">MAENVVQEIILIAVVVALGITVIAFSVSVLYPQIILTSEEQVASNVASQTTLSVGPLLTSGSNGSLVLEVYDPAETGNVSIVAFYVPQSFETSVSLVTPNSLNFKVYSTSGALAKAQTVQRVYDLNGRVLYGSPLTTYSVPFNTPVTILANGYVKGDIVVIWVLYGQGDVFRIGYTFTGVPSS</sequence>
<evidence type="ECO:0008006" key="4">
    <source>
        <dbReference type="Google" id="ProtNLM"/>
    </source>
</evidence>
<protein>
    <recommendedName>
        <fullName evidence="4">Flagellin</fullName>
    </recommendedName>
</protein>
<reference evidence="3" key="2">
    <citation type="submission" date="2020-03" db="EMBL/GenBank/DDBJ databases">
        <title>Complete Genome Sequences of Extremely Thermoacidophilic, Metal-Mobilizing Type-Strain Members of the Archaeal Family Sulfolobaceae: Acidianus brierleyi DSM-1651T, Acidianus sulfidivorans DSM-18786T, Metallosphaera hakonensis DSM-7519T, and Metallosphaera prunae DSM-10039T.</title>
        <authorList>
            <person name="Counts J.A."/>
            <person name="Kelly R.M."/>
        </authorList>
    </citation>
    <scope>NUCLEOTIDE SEQUENCE [LARGE SCALE GENOMIC DNA]</scope>
    <source>
        <strain evidence="3">HO1-1</strain>
    </source>
</reference>
<dbReference type="STRING" id="1293036.GCA_001315825_02225"/>
<dbReference type="AlphaFoldDB" id="A0A2U9IQX6"/>
<keyword evidence="1" id="KW-0472">Membrane</keyword>
<proteinExistence type="predicted"/>
<evidence type="ECO:0000313" key="2">
    <source>
        <dbReference type="EMBL" id="AWR98386.1"/>
    </source>
</evidence>
<dbReference type="OrthoDB" id="34305at2157"/>
<reference evidence="2 3" key="1">
    <citation type="submission" date="2018-05" db="EMBL/GenBank/DDBJ databases">
        <title>Complete Genome Sequences of Extremely Thermoacidophilic, Metal-Mobilizing Type-Strain Members of the Archaeal Family Sulfolobaceae: Acidianus brierleyi DSM-1651T, Acidianus sulfidivorans DSM-18786T, Metallosphaera hakonensis DSM-7519T, and Metallosphaera prunae DSM-10039T.</title>
        <authorList>
            <person name="Counts J.A."/>
            <person name="Kelly R.M."/>
        </authorList>
    </citation>
    <scope>NUCLEOTIDE SEQUENCE [LARGE SCALE GENOMIC DNA]</scope>
    <source>
        <strain evidence="2 3">HO1-1</strain>
    </source>
</reference>
<keyword evidence="3" id="KW-1185">Reference proteome</keyword>